<keyword evidence="14" id="KW-0479">Metal-binding</keyword>
<dbReference type="InterPro" id="IPR042495">
    <property type="entry name" value="PDGFRL"/>
</dbReference>
<dbReference type="PANTHER" id="PTHR15360:SF4">
    <property type="entry name" value="PROTEIN KINASE DOMAIN-CONTAINING PROTEIN"/>
    <property type="match status" value="1"/>
</dbReference>
<feature type="region of interest" description="Disordered" evidence="15">
    <location>
        <begin position="825"/>
        <end position="896"/>
    </location>
</feature>
<dbReference type="AlphaFoldDB" id="A0A4U1F8D4"/>
<dbReference type="Gene3D" id="3.30.200.20">
    <property type="entry name" value="Phosphorylase Kinase, domain 1"/>
    <property type="match status" value="1"/>
</dbReference>
<dbReference type="GO" id="GO:0005886">
    <property type="term" value="C:plasma membrane"/>
    <property type="evidence" value="ECO:0007669"/>
    <property type="project" value="UniProtKB-SubCell"/>
</dbReference>
<keyword evidence="16" id="KW-0812">Transmembrane</keyword>
<dbReference type="GO" id="GO:0005794">
    <property type="term" value="C:Golgi apparatus"/>
    <property type="evidence" value="ECO:0007669"/>
    <property type="project" value="UniProtKB-SubCell"/>
</dbReference>
<keyword evidence="13" id="KW-0067">ATP-binding</keyword>
<keyword evidence="16" id="KW-1133">Transmembrane helix</keyword>
<dbReference type="SMART" id="SM00408">
    <property type="entry name" value="IGc2"/>
    <property type="match status" value="3"/>
</dbReference>
<dbReference type="PANTHER" id="PTHR15360">
    <property type="entry name" value="PLATELET-DERIVED GROWTH FACTOR RECEPTOR LIKE"/>
    <property type="match status" value="1"/>
</dbReference>
<evidence type="ECO:0000256" key="6">
    <source>
        <dbReference type="ARBA" id="ARBA00022729"/>
    </source>
</evidence>
<dbReference type="InterPro" id="IPR011009">
    <property type="entry name" value="Kinase-like_dom_sf"/>
</dbReference>
<dbReference type="CDD" id="cd05859">
    <property type="entry name" value="Ig4_PDGFR"/>
    <property type="match status" value="1"/>
</dbReference>
<keyword evidence="8" id="KW-0333">Golgi apparatus</keyword>
<keyword evidence="14" id="KW-0460">Magnesium</keyword>
<keyword evidence="16" id="KW-0472">Membrane</keyword>
<gene>
    <name evidence="18" type="ORF">EI555_000229</name>
</gene>
<keyword evidence="11" id="KW-0966">Cell projection</keyword>
<name>A0A4U1F8D4_MONMO</name>
<feature type="domain" description="Ig-like" evidence="17">
    <location>
        <begin position="217"/>
        <end position="295"/>
    </location>
</feature>
<dbReference type="InterPro" id="IPR001245">
    <property type="entry name" value="Ser-Thr/Tyr_kinase_cat_dom"/>
</dbReference>
<evidence type="ECO:0000256" key="7">
    <source>
        <dbReference type="ARBA" id="ARBA00022737"/>
    </source>
</evidence>
<evidence type="ECO:0000313" key="19">
    <source>
        <dbReference type="Proteomes" id="UP000308365"/>
    </source>
</evidence>
<dbReference type="PIRSF" id="PIRSF000615">
    <property type="entry name" value="TyrPK_CSF1-R"/>
    <property type="match status" value="1"/>
</dbReference>
<accession>A0A4U1F8D4</accession>
<dbReference type="PRINTS" id="PR01832">
    <property type="entry name" value="VEGFRECEPTOR"/>
</dbReference>
<evidence type="ECO:0000256" key="14">
    <source>
        <dbReference type="PIRSR" id="PIRSR000615-3"/>
    </source>
</evidence>
<dbReference type="GO" id="GO:0005017">
    <property type="term" value="F:platelet-derived growth factor receptor activity"/>
    <property type="evidence" value="ECO:0007669"/>
    <property type="project" value="UniProtKB-ARBA"/>
</dbReference>
<evidence type="ECO:0000256" key="11">
    <source>
        <dbReference type="ARBA" id="ARBA00023273"/>
    </source>
</evidence>
<feature type="domain" description="Ig-like" evidence="17">
    <location>
        <begin position="17"/>
        <end position="102"/>
    </location>
</feature>
<dbReference type="SUPFAM" id="SSF56112">
    <property type="entry name" value="Protein kinase-like (PK-like)"/>
    <property type="match status" value="1"/>
</dbReference>
<dbReference type="InterPro" id="IPR013783">
    <property type="entry name" value="Ig-like_fold"/>
</dbReference>
<feature type="compositionally biased region" description="Polar residues" evidence="15">
    <location>
        <begin position="848"/>
        <end position="866"/>
    </location>
</feature>
<reference evidence="19" key="1">
    <citation type="journal article" date="2019" name="IScience">
        <title>Narwhal Genome Reveals Long-Term Low Genetic Diversity despite Current Large Abundance Size.</title>
        <authorList>
            <person name="Westbury M.V."/>
            <person name="Petersen B."/>
            <person name="Garde E."/>
            <person name="Heide-Jorgensen M.P."/>
            <person name="Lorenzen E.D."/>
        </authorList>
    </citation>
    <scope>NUCLEOTIDE SEQUENCE [LARGE SCALE GENOMIC DNA]</scope>
</reference>
<protein>
    <recommendedName>
        <fullName evidence="5">Platelet-derived growth factor receptor-like protein</fullName>
    </recommendedName>
</protein>
<organism evidence="18 19">
    <name type="scientific">Monodon monoceros</name>
    <name type="common">Narwhal</name>
    <name type="synonym">Ceratodon monodon</name>
    <dbReference type="NCBI Taxonomy" id="40151"/>
    <lineage>
        <taxon>Eukaryota</taxon>
        <taxon>Metazoa</taxon>
        <taxon>Chordata</taxon>
        <taxon>Craniata</taxon>
        <taxon>Vertebrata</taxon>
        <taxon>Euteleostomi</taxon>
        <taxon>Mammalia</taxon>
        <taxon>Eutheria</taxon>
        <taxon>Laurasiatheria</taxon>
        <taxon>Artiodactyla</taxon>
        <taxon>Whippomorpha</taxon>
        <taxon>Cetacea</taxon>
        <taxon>Odontoceti</taxon>
        <taxon>Monodontidae</taxon>
        <taxon>Monodon</taxon>
    </lineage>
</organism>
<comment type="subcellular location">
    <subcellularLocation>
        <location evidence="2">Cell membrane</location>
        <topology evidence="2">Single-pass type I membrane protein</topology>
    </subcellularLocation>
    <subcellularLocation>
        <location evidence="1">Cell projection</location>
        <location evidence="1">Cilium</location>
    </subcellularLocation>
    <subcellularLocation>
        <location evidence="3">Golgi apparatus</location>
    </subcellularLocation>
</comment>
<keyword evidence="7" id="KW-0677">Repeat</keyword>
<keyword evidence="9" id="KW-1015">Disulfide bond</keyword>
<dbReference type="FunFam" id="2.60.40.10:FF:000776">
    <property type="entry name" value="Platelet-derived growth factor receptor alpha"/>
    <property type="match status" value="1"/>
</dbReference>
<evidence type="ECO:0000256" key="15">
    <source>
        <dbReference type="SAM" id="MobiDB-lite"/>
    </source>
</evidence>
<dbReference type="GO" id="GO:0046872">
    <property type="term" value="F:metal ion binding"/>
    <property type="evidence" value="ECO:0007669"/>
    <property type="project" value="UniProtKB-KW"/>
</dbReference>
<evidence type="ECO:0000256" key="1">
    <source>
        <dbReference type="ARBA" id="ARBA00004138"/>
    </source>
</evidence>
<keyword evidence="6" id="KW-0732">Signal</keyword>
<evidence type="ECO:0000256" key="3">
    <source>
        <dbReference type="ARBA" id="ARBA00004555"/>
    </source>
</evidence>
<evidence type="ECO:0000256" key="2">
    <source>
        <dbReference type="ARBA" id="ARBA00004251"/>
    </source>
</evidence>
<evidence type="ECO:0000256" key="4">
    <source>
        <dbReference type="ARBA" id="ARBA00011360"/>
    </source>
</evidence>
<evidence type="ECO:0000313" key="18">
    <source>
        <dbReference type="EMBL" id="TKC45782.1"/>
    </source>
</evidence>
<dbReference type="GO" id="GO:0005524">
    <property type="term" value="F:ATP binding"/>
    <property type="evidence" value="ECO:0007669"/>
    <property type="project" value="UniProtKB-KW"/>
</dbReference>
<dbReference type="Pfam" id="PF25305">
    <property type="entry name" value="Ig_PDGFR_d4"/>
    <property type="match status" value="1"/>
</dbReference>
<sequence>MFPFTGPSLILCQLSLPSILPSENERVVQLNSSFSLRCFGESEVSWQYPMSEEENPNVEIRDEENNSGLFVTVLEVLSASAAHTGLYTCYYNHTQLEESEIEGRRIYIYVPDPDVAFVPLGMTDYLVIVEDDDSAIIPCRTTDPETPVTLLGSDGVVHASYDSRQGFNGTFTVGPYICEATVRGKKFQTIPFNVYALKATSELDLEMEALKTVYKAGESIVITCAVFNNEVVDLQWTYPGQVKGKGITMLEETKVPSIKLVYTLMVPEATVKDSGDYECAARQATKEVKEMKKVTISVHEKGFIEIKPNFSPLEAVNLHEVKHFVVDVQAYPPPRIAWLKDNLTLIENLTEITTDIEKIQEIRYRSKLKLIRAKEEDSGHYTIVVQNEDDVKSYTFELLTQVPSSILDLVDDHHGSNGGQTVRCTAEGTPLPDIEWMICKDIKKCNNETSWTILANNVSNIITEVHPRDRSMVEGQVTFAKVEETIAVRCLAKNLLGVESRELKLVAPTLRSELTVAAAVLVLLVIVIISLIVLVVIWKQKPRYEIRWRVIESISPDGHEYIYVDPMQLPYDSRWEFPRDGLVLGKLLLGVSYQCRHSVIHGSSVLHFHAHLQLVLDPTGPIYIITEYCFYGDLVNYLHKNRDSFLSRHPEKPKKELDIFGLNPADESTRSYVILSFENNGDYMDMKQADTTQYVPMLERKEVSKYSDIQRALYDRPASYKKKSMLDSEVKNLLSDDNSEGLTLLDLLSFTYQVARGMEFLASKNVSSYEKIHLDFLKSDHPAVARMRVDSDNAYIGVTYKNEEDKLKDWEGGLDEQRLSADSGYIIPLPDIDPVPEEEDLGKRNRHSSQTSEESAIETGSSSSTFIKREDETIEDIDMMDDIGIDSSDLVEDSFL</sequence>
<dbReference type="Proteomes" id="UP000308365">
    <property type="component" value="Unassembled WGS sequence"/>
</dbReference>
<dbReference type="GO" id="GO:0005929">
    <property type="term" value="C:cilium"/>
    <property type="evidence" value="ECO:0007669"/>
    <property type="project" value="UniProtKB-SubCell"/>
</dbReference>
<keyword evidence="13" id="KW-0547">Nucleotide-binding</keyword>
<evidence type="ECO:0000259" key="17">
    <source>
        <dbReference type="PROSITE" id="PS50835"/>
    </source>
</evidence>
<evidence type="ECO:0000256" key="10">
    <source>
        <dbReference type="ARBA" id="ARBA00023180"/>
    </source>
</evidence>
<comment type="caution">
    <text evidence="18">The sequence shown here is derived from an EMBL/GenBank/DDBJ whole genome shotgun (WGS) entry which is preliminary data.</text>
</comment>
<dbReference type="InterPro" id="IPR003599">
    <property type="entry name" value="Ig_sub"/>
</dbReference>
<dbReference type="FunFam" id="2.60.40.10:FF:000223">
    <property type="entry name" value="Platelet-derived growth factor receptor beta"/>
    <property type="match status" value="1"/>
</dbReference>
<dbReference type="InterPro" id="IPR007110">
    <property type="entry name" value="Ig-like_dom"/>
</dbReference>
<dbReference type="InterPro" id="IPR003598">
    <property type="entry name" value="Ig_sub2"/>
</dbReference>
<dbReference type="Pfam" id="PF07714">
    <property type="entry name" value="PK_Tyr_Ser-Thr"/>
    <property type="match status" value="1"/>
</dbReference>
<dbReference type="SMART" id="SM00409">
    <property type="entry name" value="IG"/>
    <property type="match status" value="4"/>
</dbReference>
<dbReference type="Pfam" id="PF07679">
    <property type="entry name" value="I-set"/>
    <property type="match status" value="2"/>
</dbReference>
<dbReference type="Gene3D" id="2.60.40.10">
    <property type="entry name" value="Immunoglobulins"/>
    <property type="match status" value="5"/>
</dbReference>
<dbReference type="FunFam" id="2.60.40.10:FF:000725">
    <property type="entry name" value="Platelet-derived growth factor receptor alpha"/>
    <property type="match status" value="1"/>
</dbReference>
<evidence type="ECO:0000256" key="12">
    <source>
        <dbReference type="ARBA" id="ARBA00023319"/>
    </source>
</evidence>
<dbReference type="FunFam" id="2.60.40.10:FF:000832">
    <property type="entry name" value="Platelet-derived growth factor receptor alpha"/>
    <property type="match status" value="1"/>
</dbReference>
<feature type="binding site" evidence="13">
    <location>
        <begin position="627"/>
        <end position="633"/>
    </location>
    <ligand>
        <name>ATP</name>
        <dbReference type="ChEBI" id="CHEBI:30616"/>
    </ligand>
</feature>
<dbReference type="InterPro" id="IPR036179">
    <property type="entry name" value="Ig-like_dom_sf"/>
</dbReference>
<dbReference type="SUPFAM" id="SSF48726">
    <property type="entry name" value="Immunoglobulin"/>
    <property type="match status" value="3"/>
</dbReference>
<dbReference type="InterPro" id="IPR013098">
    <property type="entry name" value="Ig_I-set"/>
</dbReference>
<evidence type="ECO:0000256" key="16">
    <source>
        <dbReference type="SAM" id="Phobius"/>
    </source>
</evidence>
<dbReference type="PROSITE" id="PS50835">
    <property type="entry name" value="IG_LIKE"/>
    <property type="match status" value="2"/>
</dbReference>
<dbReference type="FunFam" id="2.60.40.10:FF:000720">
    <property type="entry name" value="Platelet-derived growth factor receptor alpha"/>
    <property type="match status" value="1"/>
</dbReference>
<evidence type="ECO:0000256" key="9">
    <source>
        <dbReference type="ARBA" id="ARBA00023157"/>
    </source>
</evidence>
<evidence type="ECO:0000256" key="13">
    <source>
        <dbReference type="PIRSR" id="PIRSR000615-2"/>
    </source>
</evidence>
<feature type="compositionally biased region" description="Acidic residues" evidence="15">
    <location>
        <begin position="872"/>
        <end position="896"/>
    </location>
</feature>
<keyword evidence="12" id="KW-0393">Immunoglobulin domain</keyword>
<proteinExistence type="predicted"/>
<keyword evidence="10" id="KW-0325">Glycoprotein</keyword>
<feature type="transmembrane region" description="Helical" evidence="16">
    <location>
        <begin position="514"/>
        <end position="538"/>
    </location>
</feature>
<evidence type="ECO:0000256" key="8">
    <source>
        <dbReference type="ARBA" id="ARBA00023034"/>
    </source>
</evidence>
<comment type="subunit">
    <text evidence="4">Forms a complex composed of PDGFRL, TNK2 and GRB2.</text>
</comment>
<dbReference type="EMBL" id="RWIC01000301">
    <property type="protein sequence ID" value="TKC45782.1"/>
    <property type="molecule type" value="Genomic_DNA"/>
</dbReference>
<evidence type="ECO:0000256" key="5">
    <source>
        <dbReference type="ARBA" id="ARBA00019671"/>
    </source>
</evidence>
<feature type="binding site" evidence="14">
    <location>
        <position position="561"/>
    </location>
    <ligand>
        <name>Mg(2+)</name>
        <dbReference type="ChEBI" id="CHEBI:18420"/>
    </ligand>
</feature>